<name>A0A1F5ZKM3_9BACT</name>
<dbReference type="GO" id="GO:0000287">
    <property type="term" value="F:magnesium ion binding"/>
    <property type="evidence" value="ECO:0007669"/>
    <property type="project" value="TreeGrafter"/>
</dbReference>
<reference evidence="1 2" key="1">
    <citation type="journal article" date="2016" name="Nat. Commun.">
        <title>Thousands of microbial genomes shed light on interconnected biogeochemical processes in an aquifer system.</title>
        <authorList>
            <person name="Anantharaman K."/>
            <person name="Brown C.T."/>
            <person name="Hug L.A."/>
            <person name="Sharon I."/>
            <person name="Castelle C.J."/>
            <person name="Probst A.J."/>
            <person name="Thomas B.C."/>
            <person name="Singh A."/>
            <person name="Wilkins M.J."/>
            <person name="Karaoz U."/>
            <person name="Brodie E.L."/>
            <person name="Williams K.H."/>
            <person name="Hubbard S.S."/>
            <person name="Banfield J.F."/>
        </authorList>
    </citation>
    <scope>NUCLEOTIDE SEQUENCE [LARGE SCALE GENOMIC DNA]</scope>
</reference>
<dbReference type="STRING" id="1798375.A2773_01950"/>
<sequence length="284" mass="31664">MSQIQTLVLDVDGVIVGEKNGYNSPYPHPDVMKKMKEIRKKGIPVILCTAKPHFAIEKIIKEANLTNPHVTSAGSVIIDPIAKKIISKSSISAIVAIDVINLYLKENIYLEVYSLDDYYIAKSQLSDITSAHSQILDKEPIIVDSLIDKIAKIEITKIMPIAKDEKEEDKAQKLFNNLGIDLSIYWGIHPIALPLQFGNITAKGFTKKRGVKDILSYLHLDFKNTLGVGDSLDDWQFIELCGFGATLANGKEELKKLISSKEKYYIGPSVDQNGILDILSYFKL</sequence>
<dbReference type="PANTHER" id="PTHR10000:SF8">
    <property type="entry name" value="HAD SUPERFAMILY HYDROLASE-LIKE, TYPE 3"/>
    <property type="match status" value="1"/>
</dbReference>
<proteinExistence type="predicted"/>
<comment type="caution">
    <text evidence="1">The sequence shown here is derived from an EMBL/GenBank/DDBJ whole genome shotgun (WGS) entry which is preliminary data.</text>
</comment>
<evidence type="ECO:0000313" key="1">
    <source>
        <dbReference type="EMBL" id="OGG12951.1"/>
    </source>
</evidence>
<protein>
    <submittedName>
        <fullName evidence="1">Uncharacterized protein</fullName>
    </submittedName>
</protein>
<evidence type="ECO:0000313" key="2">
    <source>
        <dbReference type="Proteomes" id="UP000177383"/>
    </source>
</evidence>
<dbReference type="Proteomes" id="UP000177383">
    <property type="component" value="Unassembled WGS sequence"/>
</dbReference>
<dbReference type="InterPro" id="IPR023214">
    <property type="entry name" value="HAD_sf"/>
</dbReference>
<gene>
    <name evidence="1" type="ORF">A2773_01950</name>
</gene>
<dbReference type="InterPro" id="IPR036412">
    <property type="entry name" value="HAD-like_sf"/>
</dbReference>
<dbReference type="GO" id="GO:0016791">
    <property type="term" value="F:phosphatase activity"/>
    <property type="evidence" value="ECO:0007669"/>
    <property type="project" value="TreeGrafter"/>
</dbReference>
<organism evidence="1 2">
    <name type="scientific">Candidatus Gottesmanbacteria bacterium RIFCSPHIGHO2_01_FULL_39_10</name>
    <dbReference type="NCBI Taxonomy" id="1798375"/>
    <lineage>
        <taxon>Bacteria</taxon>
        <taxon>Candidatus Gottesmaniibacteriota</taxon>
    </lineage>
</organism>
<dbReference type="EMBL" id="MFJE01000068">
    <property type="protein sequence ID" value="OGG12951.1"/>
    <property type="molecule type" value="Genomic_DNA"/>
</dbReference>
<dbReference type="Gene3D" id="3.30.1240.10">
    <property type="match status" value="1"/>
</dbReference>
<dbReference type="SUPFAM" id="SSF56784">
    <property type="entry name" value="HAD-like"/>
    <property type="match status" value="1"/>
</dbReference>
<dbReference type="Pfam" id="PF08282">
    <property type="entry name" value="Hydrolase_3"/>
    <property type="match status" value="1"/>
</dbReference>
<dbReference type="AlphaFoldDB" id="A0A1F5ZKM3"/>
<dbReference type="GO" id="GO:0005829">
    <property type="term" value="C:cytosol"/>
    <property type="evidence" value="ECO:0007669"/>
    <property type="project" value="TreeGrafter"/>
</dbReference>
<dbReference type="Gene3D" id="3.40.50.1000">
    <property type="entry name" value="HAD superfamily/HAD-like"/>
    <property type="match status" value="1"/>
</dbReference>
<accession>A0A1F5ZKM3</accession>
<dbReference type="PANTHER" id="PTHR10000">
    <property type="entry name" value="PHOSPHOSERINE PHOSPHATASE"/>
    <property type="match status" value="1"/>
</dbReference>